<sequence>MVEHHLLLNIAALYIGNLPEPIIPEYLPPAELVNYNSQNQGLGAGNSGSKEKIEAESFGGMNLADVQVLGNMEGEKGEIEYDSEEYDDFSDATYVMGSEDSNLDFEFFLDGDNINDTCEDFDVANNLNIKGANEMNDDNGVEEDEFQEFIKDRDMERINLTIRMKFSTFQLYRIALKEYFINEGVEVQYKKNMRSKMIVVYKMDCGWKVYAANIGGVVFKLRSIRWLPHMCPRNFKRSAANSGWLSKKYVKHFNDNPTWIVQGFLKNVRRTYSLDITYSKDI</sequence>
<dbReference type="EMBL" id="CM044707">
    <property type="protein sequence ID" value="KAI5652236.1"/>
    <property type="molecule type" value="Genomic_DNA"/>
</dbReference>
<accession>A0ACB9ZV90</accession>
<gene>
    <name evidence="1" type="ORF">M9H77_29423</name>
</gene>
<evidence type="ECO:0000313" key="2">
    <source>
        <dbReference type="Proteomes" id="UP001060085"/>
    </source>
</evidence>
<dbReference type="Proteomes" id="UP001060085">
    <property type="component" value="Linkage Group LG07"/>
</dbReference>
<comment type="caution">
    <text evidence="1">The sequence shown here is derived from an EMBL/GenBank/DDBJ whole genome shotgun (WGS) entry which is preliminary data.</text>
</comment>
<protein>
    <submittedName>
        <fullName evidence="1">Uncharacterized protein</fullName>
    </submittedName>
</protein>
<proteinExistence type="predicted"/>
<evidence type="ECO:0000313" key="1">
    <source>
        <dbReference type="EMBL" id="KAI5652236.1"/>
    </source>
</evidence>
<organism evidence="1 2">
    <name type="scientific">Catharanthus roseus</name>
    <name type="common">Madagascar periwinkle</name>
    <name type="synonym">Vinca rosea</name>
    <dbReference type="NCBI Taxonomy" id="4058"/>
    <lineage>
        <taxon>Eukaryota</taxon>
        <taxon>Viridiplantae</taxon>
        <taxon>Streptophyta</taxon>
        <taxon>Embryophyta</taxon>
        <taxon>Tracheophyta</taxon>
        <taxon>Spermatophyta</taxon>
        <taxon>Magnoliopsida</taxon>
        <taxon>eudicotyledons</taxon>
        <taxon>Gunneridae</taxon>
        <taxon>Pentapetalae</taxon>
        <taxon>asterids</taxon>
        <taxon>lamiids</taxon>
        <taxon>Gentianales</taxon>
        <taxon>Apocynaceae</taxon>
        <taxon>Rauvolfioideae</taxon>
        <taxon>Vinceae</taxon>
        <taxon>Catharanthinae</taxon>
        <taxon>Catharanthus</taxon>
    </lineage>
</organism>
<keyword evidence="2" id="KW-1185">Reference proteome</keyword>
<name>A0ACB9ZV90_CATRO</name>
<reference evidence="2" key="1">
    <citation type="journal article" date="2023" name="Nat. Plants">
        <title>Single-cell RNA sequencing provides a high-resolution roadmap for understanding the multicellular compartmentation of specialized metabolism.</title>
        <authorList>
            <person name="Sun S."/>
            <person name="Shen X."/>
            <person name="Li Y."/>
            <person name="Li Y."/>
            <person name="Wang S."/>
            <person name="Li R."/>
            <person name="Zhang H."/>
            <person name="Shen G."/>
            <person name="Guo B."/>
            <person name="Wei J."/>
            <person name="Xu J."/>
            <person name="St-Pierre B."/>
            <person name="Chen S."/>
            <person name="Sun C."/>
        </authorList>
    </citation>
    <scope>NUCLEOTIDE SEQUENCE [LARGE SCALE GENOMIC DNA]</scope>
</reference>